<dbReference type="OrthoDB" id="7996687at2"/>
<comment type="caution">
    <text evidence="1">The sequence shown here is derived from an EMBL/GenBank/DDBJ whole genome shotgun (WGS) entry which is preliminary data.</text>
</comment>
<dbReference type="AlphaFoldDB" id="A0A4Z0NIK7"/>
<keyword evidence="2" id="KW-1185">Reference proteome</keyword>
<gene>
    <name evidence="1" type="ORF">EU555_25435</name>
</gene>
<name>A0A4Z0NIK7_9HYPH</name>
<evidence type="ECO:0000313" key="1">
    <source>
        <dbReference type="EMBL" id="TGD96098.1"/>
    </source>
</evidence>
<accession>A0A4Z0NIK7</accession>
<proteinExistence type="predicted"/>
<sequence length="88" mass="9483">MGRSLPARGLAARGLALPGLTLGLLLAVPGQAGAVPLYPALDPTWLPHRPVCPPTDRTCDTVSRRRIPVCTWRVRPTPEGPRRVRICA</sequence>
<dbReference type="RefSeq" id="WP_135418052.1">
    <property type="nucleotide sequence ID" value="NZ_SRLB01000022.1"/>
</dbReference>
<evidence type="ECO:0000313" key="2">
    <source>
        <dbReference type="Proteomes" id="UP000297535"/>
    </source>
</evidence>
<dbReference type="Proteomes" id="UP000297535">
    <property type="component" value="Unassembled WGS sequence"/>
</dbReference>
<protein>
    <submittedName>
        <fullName evidence="1">Uncharacterized protein</fullName>
    </submittedName>
</protein>
<organism evidence="1 2">
    <name type="scientific">Methylobacterium nonmethylotrophicum</name>
    <dbReference type="NCBI Taxonomy" id="1141884"/>
    <lineage>
        <taxon>Bacteria</taxon>
        <taxon>Pseudomonadati</taxon>
        <taxon>Pseudomonadota</taxon>
        <taxon>Alphaproteobacteria</taxon>
        <taxon>Hyphomicrobiales</taxon>
        <taxon>Methylobacteriaceae</taxon>
        <taxon>Methylobacterium</taxon>
    </lineage>
</organism>
<reference evidence="1 2" key="1">
    <citation type="submission" date="2019-04" db="EMBL/GenBank/DDBJ databases">
        <authorList>
            <person name="Feng G."/>
            <person name="Zhu H."/>
        </authorList>
    </citation>
    <scope>NUCLEOTIDE SEQUENCE [LARGE SCALE GENOMIC DNA]</scope>
    <source>
        <strain evidence="1 2">6HR-1</strain>
    </source>
</reference>
<dbReference type="EMBL" id="SRLB01000022">
    <property type="protein sequence ID" value="TGD96098.1"/>
    <property type="molecule type" value="Genomic_DNA"/>
</dbReference>